<evidence type="ECO:0008006" key="4">
    <source>
        <dbReference type="Google" id="ProtNLM"/>
    </source>
</evidence>
<reference evidence="3" key="1">
    <citation type="journal article" date="2019" name="Int. J. Syst. Evol. Microbiol.">
        <title>The Global Catalogue of Microorganisms (GCM) 10K type strain sequencing project: providing services to taxonomists for standard genome sequencing and annotation.</title>
        <authorList>
            <consortium name="The Broad Institute Genomics Platform"/>
            <consortium name="The Broad Institute Genome Sequencing Center for Infectious Disease"/>
            <person name="Wu L."/>
            <person name="Ma J."/>
        </authorList>
    </citation>
    <scope>NUCLEOTIDE SEQUENCE [LARGE SCALE GENOMIC DNA]</scope>
    <source>
        <strain evidence="3">JCM 16928</strain>
    </source>
</reference>
<dbReference type="RefSeq" id="WP_344840853.1">
    <property type="nucleotide sequence ID" value="NZ_BAABAA010000003.1"/>
</dbReference>
<feature type="region of interest" description="Disordered" evidence="1">
    <location>
        <begin position="120"/>
        <end position="144"/>
    </location>
</feature>
<dbReference type="Proteomes" id="UP001501222">
    <property type="component" value="Unassembled WGS sequence"/>
</dbReference>
<organism evidence="2 3">
    <name type="scientific">Kribbella ginsengisoli</name>
    <dbReference type="NCBI Taxonomy" id="363865"/>
    <lineage>
        <taxon>Bacteria</taxon>
        <taxon>Bacillati</taxon>
        <taxon>Actinomycetota</taxon>
        <taxon>Actinomycetes</taxon>
        <taxon>Propionibacteriales</taxon>
        <taxon>Kribbellaceae</taxon>
        <taxon>Kribbella</taxon>
    </lineage>
</organism>
<proteinExistence type="predicted"/>
<protein>
    <recommendedName>
        <fullName evidence="4">Integrase</fullName>
    </recommendedName>
</protein>
<evidence type="ECO:0000313" key="3">
    <source>
        <dbReference type="Proteomes" id="UP001501222"/>
    </source>
</evidence>
<evidence type="ECO:0000313" key="2">
    <source>
        <dbReference type="EMBL" id="GAA3558696.1"/>
    </source>
</evidence>
<name>A0ABP6X0B4_9ACTN</name>
<gene>
    <name evidence="2" type="ORF">GCM10022235_28550</name>
</gene>
<comment type="caution">
    <text evidence="2">The sequence shown here is derived from an EMBL/GenBank/DDBJ whole genome shotgun (WGS) entry which is preliminary data.</text>
</comment>
<accession>A0ABP6X0B4</accession>
<evidence type="ECO:0000256" key="1">
    <source>
        <dbReference type="SAM" id="MobiDB-lite"/>
    </source>
</evidence>
<keyword evidence="3" id="KW-1185">Reference proteome</keyword>
<dbReference type="EMBL" id="BAABAA010000003">
    <property type="protein sequence ID" value="GAA3558696.1"/>
    <property type="molecule type" value="Genomic_DNA"/>
</dbReference>
<sequence length="144" mass="15833">MKTRLRTLRIGARRCAWTARITHAAGEHDCHRVIRLRVWGNGKNSRTLQVDLLSTTPPGPWGACATDTAYPTSGDVRAIVDYALVNGWETDEVGGTFVLTEHEHAAAFELPDFLITDRLNNPSAPDPTERVRAAGGRSDVGEFH</sequence>